<dbReference type="EMBL" id="CAUYUJ010007491">
    <property type="protein sequence ID" value="CAK0820949.1"/>
    <property type="molecule type" value="Genomic_DNA"/>
</dbReference>
<reference evidence="2" key="1">
    <citation type="submission" date="2023-10" db="EMBL/GenBank/DDBJ databases">
        <authorList>
            <person name="Chen Y."/>
            <person name="Shah S."/>
            <person name="Dougan E. K."/>
            <person name="Thang M."/>
            <person name="Chan C."/>
        </authorList>
    </citation>
    <scope>NUCLEOTIDE SEQUENCE [LARGE SCALE GENOMIC DNA]</scope>
</reference>
<gene>
    <name evidence="2" type="ORF">PCOR1329_LOCUS22424</name>
</gene>
<proteinExistence type="predicted"/>
<evidence type="ECO:0000313" key="2">
    <source>
        <dbReference type="EMBL" id="CAK0820949.1"/>
    </source>
</evidence>
<protein>
    <submittedName>
        <fullName evidence="2">Uncharacterized protein</fullName>
    </submittedName>
</protein>
<name>A0ABN9RRR8_9DINO</name>
<feature type="non-terminal residue" evidence="2">
    <location>
        <position position="1"/>
    </location>
</feature>
<keyword evidence="3" id="KW-1185">Reference proteome</keyword>
<evidence type="ECO:0000256" key="1">
    <source>
        <dbReference type="SAM" id="MobiDB-lite"/>
    </source>
</evidence>
<evidence type="ECO:0000313" key="3">
    <source>
        <dbReference type="Proteomes" id="UP001189429"/>
    </source>
</evidence>
<feature type="region of interest" description="Disordered" evidence="1">
    <location>
        <begin position="311"/>
        <end position="345"/>
    </location>
</feature>
<comment type="caution">
    <text evidence="2">The sequence shown here is derived from an EMBL/GenBank/DDBJ whole genome shotgun (WGS) entry which is preliminary data.</text>
</comment>
<organism evidence="2 3">
    <name type="scientific">Prorocentrum cordatum</name>
    <dbReference type="NCBI Taxonomy" id="2364126"/>
    <lineage>
        <taxon>Eukaryota</taxon>
        <taxon>Sar</taxon>
        <taxon>Alveolata</taxon>
        <taxon>Dinophyceae</taxon>
        <taxon>Prorocentrales</taxon>
        <taxon>Prorocentraceae</taxon>
        <taxon>Prorocentrum</taxon>
    </lineage>
</organism>
<accession>A0ABN9RRR8</accession>
<dbReference type="Proteomes" id="UP001189429">
    <property type="component" value="Unassembled WGS sequence"/>
</dbReference>
<sequence>INGIMQNMHPKDVDKVISTKFPEECRNPSGFVVAVIRRTERDVGRPLDYRWSGKSLDETPEDFGERPTVSAQLRQIQLVGCPGTKIRKHPHDTHRMQRYEHHTAIHFGYGKHSMHVNNSAGCTILLNSRFTEKHIKDITAPPPELHGRGGAITIEQGVTKLNIITAYSPRAPWDRRGLFQRRVAMTKVAQWVKTEVLATPSRFTPIAMMALNDRLVLGRDGDETVGPCPTGKAPSACHTEHKAHQSLDRDAIALGPEEGHERIEFLESLEAQLTTHGDLLDTYTGREELLYQLDQTICDLSKRLRRHMKEDFANDAPPTELPPAGADVTHESTEPSQPTISRGYCPPPCPITERANVRERGMPVTRAVACRLRRAKVAFAVRSRDGRNAFGCARHDAIHERAIPTVRDGGRQLALQRRAEPQKIIDAGDGTSLMRSRE</sequence>